<feature type="domain" description="Mitogen-activated protein kinase kinase kinase N-terminal" evidence="2">
    <location>
        <begin position="10"/>
        <end position="195"/>
    </location>
</feature>
<organism evidence="3 4">
    <name type="scientific">Ciona intestinalis</name>
    <name type="common">Transparent sea squirt</name>
    <name type="synonym">Ascidia intestinalis</name>
    <dbReference type="NCBI Taxonomy" id="7719"/>
    <lineage>
        <taxon>Eukaryota</taxon>
        <taxon>Metazoa</taxon>
        <taxon>Chordata</taxon>
        <taxon>Tunicata</taxon>
        <taxon>Ascidiacea</taxon>
        <taxon>Phlebobranchia</taxon>
        <taxon>Cionidae</taxon>
        <taxon>Ciona</taxon>
    </lineage>
</organism>
<reference evidence="3" key="2">
    <citation type="submission" date="2025-08" db="UniProtKB">
        <authorList>
            <consortium name="Ensembl"/>
        </authorList>
    </citation>
    <scope>IDENTIFICATION</scope>
</reference>
<dbReference type="InParanoid" id="H2XRB3"/>
<feature type="region of interest" description="Disordered" evidence="1">
    <location>
        <begin position="521"/>
        <end position="548"/>
    </location>
</feature>
<proteinExistence type="predicted"/>
<sequence length="548" mass="62644">MDKKENHKKMDRVRFFKGLRVLAGVGGSRYSDNMNLTPDASSAKFRSHWNAMIWIELQAWHNDRSVFEQDEWLVANRQAVIGKSLEEVENFSFCGNVHHIKNGCPSDCHCFMKNSTQALPPEQLMNYSNALKQVCHVLDQVSFAESLYSSSVCLSIDHPKYKSESFSQKRDVLCTWFNTFIEMKSSFISMMEFLDLLQYNEWLETLLEIPDICEGLSLSVKPHSPFSGMEEITHISCCHISDAIATTMDTLLRKFNVKTILSILLKKHFTPLMRAFYLIIQTKINQKYNADRSKQQQGDFSNPSVDAQSVILLIKETLPNLQLNEISLQYTEPAVYERFNLPYLDPLYILMNDVMFAVMSRCLTARLEQVASCQQNCGSSTSILTTQQVVFECKEVIQCCLLSLEVHCLFLKPFNGENENQKANVVCFRNNLLKIFGTYLDFVKLWVVGQLTGLPHAPRGIMEILETEWKLAQKISVKIDIECFITCACKCTEICKDVFISTQNFLTSAAVAIIVTRSETPSSDEFSPNEFFQPTNHHLQHSNSYPTS</sequence>
<dbReference type="HOGENOM" id="CLU_497454_0_0_1"/>
<dbReference type="AlphaFoldDB" id="H2XRB3"/>
<accession>H2XRB3</accession>
<feature type="domain" description="Mitogen-activated protein kinase kinase kinase N-terminal" evidence="2">
    <location>
        <begin position="337"/>
        <end position="479"/>
    </location>
</feature>
<dbReference type="Proteomes" id="UP000008144">
    <property type="component" value="Unassembled WGS sequence"/>
</dbReference>
<name>H2XRB3_CIOIN</name>
<keyword evidence="4" id="KW-1185">Reference proteome</keyword>
<evidence type="ECO:0000259" key="2">
    <source>
        <dbReference type="Pfam" id="PF19431"/>
    </source>
</evidence>
<protein>
    <recommendedName>
        <fullName evidence="2">Mitogen-activated protein kinase kinase kinase N-terminal domain-containing protein</fullName>
    </recommendedName>
</protein>
<dbReference type="Ensembl" id="ENSCINT00000036415.1">
    <property type="protein sequence ID" value="ENSCINP00000032197.1"/>
    <property type="gene ID" value="ENSCING00000020977.1"/>
</dbReference>
<evidence type="ECO:0000256" key="1">
    <source>
        <dbReference type="SAM" id="MobiDB-lite"/>
    </source>
</evidence>
<dbReference type="GeneTree" id="ENSGT00940000168458"/>
<reference evidence="4" key="1">
    <citation type="journal article" date="2002" name="Science">
        <title>The draft genome of Ciona intestinalis: insights into chordate and vertebrate origins.</title>
        <authorList>
            <person name="Dehal P."/>
            <person name="Satou Y."/>
            <person name="Campbell R.K."/>
            <person name="Chapman J."/>
            <person name="Degnan B."/>
            <person name="De Tomaso A."/>
            <person name="Davidson B."/>
            <person name="Di Gregorio A."/>
            <person name="Gelpke M."/>
            <person name="Goodstein D.M."/>
            <person name="Harafuji N."/>
            <person name="Hastings K.E."/>
            <person name="Ho I."/>
            <person name="Hotta K."/>
            <person name="Huang W."/>
            <person name="Kawashima T."/>
            <person name="Lemaire P."/>
            <person name="Martinez D."/>
            <person name="Meinertzhagen I.A."/>
            <person name="Necula S."/>
            <person name="Nonaka M."/>
            <person name="Putnam N."/>
            <person name="Rash S."/>
            <person name="Saiga H."/>
            <person name="Satake M."/>
            <person name="Terry A."/>
            <person name="Yamada L."/>
            <person name="Wang H.G."/>
            <person name="Awazu S."/>
            <person name="Azumi K."/>
            <person name="Boore J."/>
            <person name="Branno M."/>
            <person name="Chin-Bow S."/>
            <person name="DeSantis R."/>
            <person name="Doyle S."/>
            <person name="Francino P."/>
            <person name="Keys D.N."/>
            <person name="Haga S."/>
            <person name="Hayashi H."/>
            <person name="Hino K."/>
            <person name="Imai K.S."/>
            <person name="Inaba K."/>
            <person name="Kano S."/>
            <person name="Kobayashi K."/>
            <person name="Kobayashi M."/>
            <person name="Lee B.I."/>
            <person name="Makabe K.W."/>
            <person name="Manohar C."/>
            <person name="Matassi G."/>
            <person name="Medina M."/>
            <person name="Mochizuki Y."/>
            <person name="Mount S."/>
            <person name="Morishita T."/>
            <person name="Miura S."/>
            <person name="Nakayama A."/>
            <person name="Nishizaka S."/>
            <person name="Nomoto H."/>
            <person name="Ohta F."/>
            <person name="Oishi K."/>
            <person name="Rigoutsos I."/>
            <person name="Sano M."/>
            <person name="Sasaki A."/>
            <person name="Sasakura Y."/>
            <person name="Shoguchi E."/>
            <person name="Shin-i T."/>
            <person name="Spagnuolo A."/>
            <person name="Stainier D."/>
            <person name="Suzuki M.M."/>
            <person name="Tassy O."/>
            <person name="Takatori N."/>
            <person name="Tokuoka M."/>
            <person name="Yagi K."/>
            <person name="Yoshizaki F."/>
            <person name="Wada S."/>
            <person name="Zhang C."/>
            <person name="Hyatt P.D."/>
            <person name="Larimer F."/>
            <person name="Detter C."/>
            <person name="Doggett N."/>
            <person name="Glavina T."/>
            <person name="Hawkins T."/>
            <person name="Richardson P."/>
            <person name="Lucas S."/>
            <person name="Kohara Y."/>
            <person name="Levine M."/>
            <person name="Satoh N."/>
            <person name="Rokhsar D.S."/>
        </authorList>
    </citation>
    <scope>NUCLEOTIDE SEQUENCE [LARGE SCALE GENOMIC DNA]</scope>
</reference>
<reference evidence="3" key="3">
    <citation type="submission" date="2025-09" db="UniProtKB">
        <authorList>
            <consortium name="Ensembl"/>
        </authorList>
    </citation>
    <scope>IDENTIFICATION</scope>
</reference>
<dbReference type="GO" id="GO:0000165">
    <property type="term" value="P:MAPK cascade"/>
    <property type="evidence" value="ECO:0007669"/>
    <property type="project" value="InterPro"/>
</dbReference>
<evidence type="ECO:0000313" key="4">
    <source>
        <dbReference type="Proteomes" id="UP000008144"/>
    </source>
</evidence>
<dbReference type="Pfam" id="PF19431">
    <property type="entry name" value="MEKK4_N"/>
    <property type="match status" value="2"/>
</dbReference>
<dbReference type="InterPro" id="IPR045801">
    <property type="entry name" value="MEKK4_N"/>
</dbReference>
<dbReference type="STRING" id="7719.ENSCINP00000032197"/>
<evidence type="ECO:0000313" key="3">
    <source>
        <dbReference type="Ensembl" id="ENSCINP00000032197.1"/>
    </source>
</evidence>